<proteinExistence type="predicted"/>
<reference evidence="2 3" key="1">
    <citation type="submission" date="2023-02" db="EMBL/GenBank/DDBJ databases">
        <title>LHISI_Scaffold_Assembly.</title>
        <authorList>
            <person name="Stuart O.P."/>
            <person name="Cleave R."/>
            <person name="Magrath M.J.L."/>
            <person name="Mikheyev A.S."/>
        </authorList>
    </citation>
    <scope>NUCLEOTIDE SEQUENCE [LARGE SCALE GENOMIC DNA]</scope>
    <source>
        <strain evidence="2">Daus_M_001</strain>
        <tissue evidence="2">Leg muscle</tissue>
    </source>
</reference>
<sequence length="89" mass="10450">MEQRLNSRAGETGDSLVNPPTSGIVQNDFQIRKSWCRNSEGVYNILIKRHLLHDDEKFRAFFRLNIQNFDFVLELVKEELTTEPCNRIP</sequence>
<comment type="caution">
    <text evidence="2">The sequence shown here is derived from an EMBL/GenBank/DDBJ whole genome shotgun (WGS) entry which is preliminary data.</text>
</comment>
<accession>A0ABQ9HZI7</accession>
<keyword evidence="3" id="KW-1185">Reference proteome</keyword>
<dbReference type="EMBL" id="JARBHB010000003">
    <property type="protein sequence ID" value="KAJ8889813.1"/>
    <property type="molecule type" value="Genomic_DNA"/>
</dbReference>
<name>A0ABQ9HZI7_9NEOP</name>
<evidence type="ECO:0000313" key="3">
    <source>
        <dbReference type="Proteomes" id="UP001159363"/>
    </source>
</evidence>
<feature type="region of interest" description="Disordered" evidence="1">
    <location>
        <begin position="1"/>
        <end position="24"/>
    </location>
</feature>
<dbReference type="Proteomes" id="UP001159363">
    <property type="component" value="Chromosome 3"/>
</dbReference>
<protein>
    <submittedName>
        <fullName evidence="2">Uncharacterized protein</fullName>
    </submittedName>
</protein>
<evidence type="ECO:0000256" key="1">
    <source>
        <dbReference type="SAM" id="MobiDB-lite"/>
    </source>
</evidence>
<evidence type="ECO:0000313" key="2">
    <source>
        <dbReference type="EMBL" id="KAJ8889813.1"/>
    </source>
</evidence>
<organism evidence="2 3">
    <name type="scientific">Dryococelus australis</name>
    <dbReference type="NCBI Taxonomy" id="614101"/>
    <lineage>
        <taxon>Eukaryota</taxon>
        <taxon>Metazoa</taxon>
        <taxon>Ecdysozoa</taxon>
        <taxon>Arthropoda</taxon>
        <taxon>Hexapoda</taxon>
        <taxon>Insecta</taxon>
        <taxon>Pterygota</taxon>
        <taxon>Neoptera</taxon>
        <taxon>Polyneoptera</taxon>
        <taxon>Phasmatodea</taxon>
        <taxon>Verophasmatodea</taxon>
        <taxon>Anareolatae</taxon>
        <taxon>Phasmatidae</taxon>
        <taxon>Eurycanthinae</taxon>
        <taxon>Dryococelus</taxon>
    </lineage>
</organism>
<gene>
    <name evidence="2" type="ORF">PR048_009317</name>
</gene>